<accession>A0ABS5B4I0</accession>
<dbReference type="SUPFAM" id="SSF53850">
    <property type="entry name" value="Periplasmic binding protein-like II"/>
    <property type="match status" value="1"/>
</dbReference>
<dbReference type="PANTHER" id="PTHR43649:SF31">
    <property type="entry name" value="SN-GLYCEROL-3-PHOSPHATE-BINDING PERIPLASMIC PROTEIN UGPB"/>
    <property type="match status" value="1"/>
</dbReference>
<evidence type="ECO:0000256" key="1">
    <source>
        <dbReference type="ARBA" id="ARBA00004196"/>
    </source>
</evidence>
<gene>
    <name evidence="5" type="ORF">C4K46_06475</name>
</gene>
<evidence type="ECO:0000313" key="5">
    <source>
        <dbReference type="EMBL" id="MBP2623586.1"/>
    </source>
</evidence>
<evidence type="ECO:0000256" key="2">
    <source>
        <dbReference type="ARBA" id="ARBA00008520"/>
    </source>
</evidence>
<reference evidence="5 6" key="1">
    <citation type="submission" date="2018-02" db="EMBL/GenBank/DDBJ databases">
        <title>Draft genome sequence of Streptococcus oricebi CCUG 70868T type strain.</title>
        <authorList>
            <person name="Mendez V."/>
            <person name="Salva-Serra F."/>
            <person name="Jaen-Luchoro D."/>
            <person name="Gonzales-Siles L."/>
            <person name="Karlsson R."/>
            <person name="Engstrom-Jakobsson H."/>
            <person name="Busquets A."/>
            <person name="Gomila M."/>
            <person name="Pineiro-Iglesias B."/>
            <person name="Bennasar-Figueras A."/>
            <person name="Seeger M."/>
            <person name="Moore E."/>
        </authorList>
    </citation>
    <scope>NUCLEOTIDE SEQUENCE [LARGE SCALE GENOMIC DNA]</scope>
    <source>
        <strain evidence="5 6">CCUG 70868</strain>
    </source>
</reference>
<dbReference type="InterPro" id="IPR006059">
    <property type="entry name" value="SBP"/>
</dbReference>
<proteinExistence type="inferred from homology"/>
<comment type="caution">
    <text evidence="5">The sequence shown here is derived from an EMBL/GenBank/DDBJ whole genome shotgun (WGS) entry which is preliminary data.</text>
</comment>
<evidence type="ECO:0000256" key="3">
    <source>
        <dbReference type="ARBA" id="ARBA00022448"/>
    </source>
</evidence>
<evidence type="ECO:0000313" key="6">
    <source>
        <dbReference type="Proteomes" id="UP001519296"/>
    </source>
</evidence>
<dbReference type="PANTHER" id="PTHR43649">
    <property type="entry name" value="ARABINOSE-BINDING PROTEIN-RELATED"/>
    <property type="match status" value="1"/>
</dbReference>
<comment type="similarity">
    <text evidence="2">Belongs to the bacterial solute-binding protein 1 family.</text>
</comment>
<keyword evidence="6" id="KW-1185">Reference proteome</keyword>
<sequence length="427" mass="48462">MKWRTKKFLVPLIVLVLLAGLGLGYWLSRRQVIIRLGIYAGSSWDVPTSRENRVLDKTIREFEKKYPNVKVVYESGITKKDYGDWLADQILKGEQPDLFMVPEDDFSLLAKTGALKDLSPYISQGLADSFYPVAYQAGKYQGKNYALPFESNPTMMCVNKDLLEREGIAIPESGWTLAEFYEICQKITKDTNGDGVIDQYGSTDYTWQQALVAYGGHLLKDSSLAIDSSEMHKALTFISKLEALNQHYNVSSNDFDEGKVAFFPMTLAQYRTYKPYPYHVAKYSSFSWTCIPMPADSSQFNATQVKTSLFGMSAKTKQDQLVWELMTLLCQREKSQQEVFEKSQGMSVLKTVVDSKQSKQILQTDDFGADSLTAQRLDAMMKNAVLDISREINSHSLKQLDYLLNNAIKKQEIDSVLPSIQKEIESR</sequence>
<keyword evidence="3" id="KW-0813">Transport</keyword>
<dbReference type="RefSeq" id="WP_209628082.1">
    <property type="nucleotide sequence ID" value="NZ_PRDG01000003.1"/>
</dbReference>
<evidence type="ECO:0000256" key="4">
    <source>
        <dbReference type="ARBA" id="ARBA00022729"/>
    </source>
</evidence>
<dbReference type="InterPro" id="IPR050490">
    <property type="entry name" value="Bact_solute-bd_prot1"/>
</dbReference>
<protein>
    <submittedName>
        <fullName evidence="5">Sugar-binding protein</fullName>
    </submittedName>
</protein>
<comment type="subcellular location">
    <subcellularLocation>
        <location evidence="1">Cell envelope</location>
    </subcellularLocation>
</comment>
<dbReference type="EMBL" id="PRDG01000003">
    <property type="protein sequence ID" value="MBP2623586.1"/>
    <property type="molecule type" value="Genomic_DNA"/>
</dbReference>
<keyword evidence="4" id="KW-0732">Signal</keyword>
<organism evidence="5 6">
    <name type="scientific">Streptococcus oricebi</name>
    <dbReference type="NCBI Taxonomy" id="1547447"/>
    <lineage>
        <taxon>Bacteria</taxon>
        <taxon>Bacillati</taxon>
        <taxon>Bacillota</taxon>
        <taxon>Bacilli</taxon>
        <taxon>Lactobacillales</taxon>
        <taxon>Streptococcaceae</taxon>
        <taxon>Streptococcus</taxon>
    </lineage>
</organism>
<name>A0ABS5B4I0_9STRE</name>
<dbReference type="Pfam" id="PF13416">
    <property type="entry name" value="SBP_bac_8"/>
    <property type="match status" value="1"/>
</dbReference>
<dbReference type="Gene3D" id="3.40.190.10">
    <property type="entry name" value="Periplasmic binding protein-like II"/>
    <property type="match status" value="1"/>
</dbReference>
<dbReference type="Proteomes" id="UP001519296">
    <property type="component" value="Unassembled WGS sequence"/>
</dbReference>